<reference evidence="3" key="1">
    <citation type="submission" date="2016-11" db="EMBL/GenBank/DDBJ databases">
        <authorList>
            <person name="Varghese N."/>
            <person name="Submissions S."/>
        </authorList>
    </citation>
    <scope>NUCLEOTIDE SEQUENCE [LARGE SCALE GENOMIC DNA]</scope>
    <source>
        <strain evidence="3">DSM 18761</strain>
    </source>
</reference>
<evidence type="ECO:0000313" key="2">
    <source>
        <dbReference type="EMBL" id="SHF32668.1"/>
    </source>
</evidence>
<name>A0A1M5AQX9_9THEO</name>
<evidence type="ECO:0000256" key="1">
    <source>
        <dbReference type="SAM" id="Coils"/>
    </source>
</evidence>
<protein>
    <submittedName>
        <fullName evidence="2">Uncharacterized protein</fullName>
    </submittedName>
</protein>
<organism evidence="2 3">
    <name type="scientific">Thermoanaerobacter uzonensis DSM 18761</name>
    <dbReference type="NCBI Taxonomy" id="1123369"/>
    <lineage>
        <taxon>Bacteria</taxon>
        <taxon>Bacillati</taxon>
        <taxon>Bacillota</taxon>
        <taxon>Clostridia</taxon>
        <taxon>Thermoanaerobacterales</taxon>
        <taxon>Thermoanaerobacteraceae</taxon>
        <taxon>Thermoanaerobacter</taxon>
    </lineage>
</organism>
<keyword evidence="1" id="KW-0175">Coiled coil</keyword>
<gene>
    <name evidence="2" type="ORF">SAMN02745195_02377</name>
</gene>
<dbReference type="RefSeq" id="WP_072969556.1">
    <property type="nucleotide sequence ID" value="NZ_FQUR01000025.1"/>
</dbReference>
<evidence type="ECO:0000313" key="3">
    <source>
        <dbReference type="Proteomes" id="UP000184127"/>
    </source>
</evidence>
<accession>A0A1M5AQX9</accession>
<dbReference type="EMBL" id="FQUR01000025">
    <property type="protein sequence ID" value="SHF32668.1"/>
    <property type="molecule type" value="Genomic_DNA"/>
</dbReference>
<keyword evidence="3" id="KW-1185">Reference proteome</keyword>
<sequence length="1285" mass="152960">MRIRDCNYLEECDRYFEDVLSLSKNKEILGYIELDADEIDHMAGLISKELVKPDFNISESLAISVFLVWVGILYYQEGNFWTPVYKMLRLPSQQVSWQRRLGEIFLKTVKKYRLLDFKDELRYIMPILAHGCVPNFYLHDYFSNVIFRIYEDRQELELSITLDEVRHIVSAWRKEYQLYMAKEKKLKELDKKEKELQIAFDVLKNKNRLLRLRELLKGLKRVPELKVLLSKPEGWLNKSREEKEKLNTQLNEIRDVLEKKEIFEEKYEEVEKRIRDIAYSFLSYWSDDLAEVILQLSIDEIENNFTTYWNFKKRYGGLFGVLMRFIMPAGYYKMLNSGSRLKANLEKLPLKENLLENYSFEIIRYIKELQELLRRRKNLMKEIEEEAAATTYEEISKGILEDIEKRLIEIEREINFYEQNLKIVGKGDVEEGLKILEEQRRLRLEIKEVKKEIASKYSLKILWQNLSLIWKYADEEKVKNLLTEVQDKKKEYTDGLGKLNNPLYFLNESTRLFIFQGGEIAEDFVFQSLVYVGMLERGEEAEDVRLPKRIKNEMKRWWEEEGKEKLTVEREKNRRTRDEKDLILRKPFIKLDTVERVIKVEMPKQILSNGNHLVFRIKEDNMEVKDIKVTIKKFGNEYQTEIISEVLEKPREFYHFELRQKDKVVEWDITGIWHNRCLLFSVEKKLLESLYLPEEGVYIVTAYGSKISPSLAVRERGRLIGEWSDYEYIYVDLSDIEMFSIEVEGEEFVFRKPFSLRPQLIGGDIVEEASAWGKSVYNGKLPHLVFSINSIEDIEFYGIKMEVSGSSIFKPLKEISNIIKGEDIVVIPLDLLASGLYGMYKVALVYKQDIIWSEEFALVPDLQLEFDRYLYPPAEKGKRNFGKIILTSKYEFEVREGEVIESSFHKNIVKFDTKCDSVEIILTYFLEEKEFNIKLTINIPKIYWRLRDGIEWSSEIEEIWYEDIGELEVKLPHFLQGIGAKLVLSSNGSAIMPKKAKDNIVFNLRQLSDILYDIREKDKNPVWDLILSFENNDMFLLTRIRVHWEVVNLRIEQKRENDKRRVFIQWEELGKVSGRVVRLWYLDDEAIEKVERKISDGENEIEFIEDLERLPLGKYRLEFNIEDPWFDEEISLPKEGERNCFDIIIGDREEIIEVLQQKGLDIIEYEVDGRKVLLERYYWIQDIKVLMSFVEGIEFEGYVCTFNDNGEVIELKYNPCKFYFGMNPDYFNRLPYLIDKDNDGFTYCRRCKVIFSETDGHRECGEEVILPEYIFVRIRRGENGKIRSD</sequence>
<dbReference type="Proteomes" id="UP000184127">
    <property type="component" value="Unassembled WGS sequence"/>
</dbReference>
<feature type="coiled-coil region" evidence="1">
    <location>
        <begin position="355"/>
        <end position="420"/>
    </location>
</feature>
<proteinExistence type="predicted"/>
<feature type="coiled-coil region" evidence="1">
    <location>
        <begin position="236"/>
        <end position="273"/>
    </location>
</feature>
<feature type="coiled-coil region" evidence="1">
    <location>
        <begin position="179"/>
        <end position="206"/>
    </location>
</feature>